<proteinExistence type="predicted"/>
<comment type="caution">
    <text evidence="1">The sequence shown here is derived from an EMBL/GenBank/DDBJ whole genome shotgun (WGS) entry which is preliminary data.</text>
</comment>
<evidence type="ECO:0000313" key="2">
    <source>
        <dbReference type="Proteomes" id="UP000541558"/>
    </source>
</evidence>
<accession>A0A8H5FGL8</accession>
<name>A0A8H5FGL8_9AGAR</name>
<dbReference type="Proteomes" id="UP000541558">
    <property type="component" value="Unassembled WGS sequence"/>
</dbReference>
<organism evidence="1 2">
    <name type="scientific">Ephemerocybe angulata</name>
    <dbReference type="NCBI Taxonomy" id="980116"/>
    <lineage>
        <taxon>Eukaryota</taxon>
        <taxon>Fungi</taxon>
        <taxon>Dikarya</taxon>
        <taxon>Basidiomycota</taxon>
        <taxon>Agaricomycotina</taxon>
        <taxon>Agaricomycetes</taxon>
        <taxon>Agaricomycetidae</taxon>
        <taxon>Agaricales</taxon>
        <taxon>Agaricineae</taxon>
        <taxon>Psathyrellaceae</taxon>
        <taxon>Ephemerocybe</taxon>
    </lineage>
</organism>
<keyword evidence="2" id="KW-1185">Reference proteome</keyword>
<gene>
    <name evidence="1" type="ORF">D9611_009738</name>
</gene>
<dbReference type="EMBL" id="JAACJK010000060">
    <property type="protein sequence ID" value="KAF5335832.1"/>
    <property type="molecule type" value="Genomic_DNA"/>
</dbReference>
<dbReference type="AlphaFoldDB" id="A0A8H5FGL8"/>
<protein>
    <submittedName>
        <fullName evidence="1">Uncharacterized protein</fullName>
    </submittedName>
</protein>
<sequence length="157" mass="17646">MAVGSPIPPWTVRTRLSERSPSQQTIFDSKGPTSSFWRSIVWFGLDFSKQSAQNGSIPKNDIRFEEPHRLPWRSILRFGLELSQHFAPNGFYPDTRYLIRHPPPPRAPFSGEAPLSAFCITLTISIPTDGIRFQGPTSSSWPSILRLGILAGIILRD</sequence>
<evidence type="ECO:0000313" key="1">
    <source>
        <dbReference type="EMBL" id="KAF5335832.1"/>
    </source>
</evidence>
<reference evidence="1 2" key="1">
    <citation type="journal article" date="2020" name="ISME J.">
        <title>Uncovering the hidden diversity of litter-decomposition mechanisms in mushroom-forming fungi.</title>
        <authorList>
            <person name="Floudas D."/>
            <person name="Bentzer J."/>
            <person name="Ahren D."/>
            <person name="Johansson T."/>
            <person name="Persson P."/>
            <person name="Tunlid A."/>
        </authorList>
    </citation>
    <scope>NUCLEOTIDE SEQUENCE [LARGE SCALE GENOMIC DNA]</scope>
    <source>
        <strain evidence="1 2">CBS 175.51</strain>
    </source>
</reference>